<dbReference type="Proteomes" id="UP000291020">
    <property type="component" value="Unassembled WGS sequence"/>
</dbReference>
<reference evidence="2" key="3">
    <citation type="submission" date="2025-09" db="UniProtKB">
        <authorList>
            <consortium name="Ensembl"/>
        </authorList>
    </citation>
    <scope>IDENTIFICATION</scope>
</reference>
<dbReference type="GO" id="GO:0071011">
    <property type="term" value="C:precatalytic spliceosome"/>
    <property type="evidence" value="ECO:0007669"/>
    <property type="project" value="TreeGrafter"/>
</dbReference>
<dbReference type="AlphaFoldDB" id="A0A452IF66"/>
<feature type="compositionally biased region" description="Acidic residues" evidence="1">
    <location>
        <begin position="98"/>
        <end position="108"/>
    </location>
</feature>
<feature type="compositionally biased region" description="Acidic residues" evidence="1">
    <location>
        <begin position="14"/>
        <end position="24"/>
    </location>
</feature>
<feature type="compositionally biased region" description="Basic and acidic residues" evidence="1">
    <location>
        <begin position="25"/>
        <end position="40"/>
    </location>
</feature>
<feature type="compositionally biased region" description="Acidic residues" evidence="1">
    <location>
        <begin position="119"/>
        <end position="130"/>
    </location>
</feature>
<dbReference type="Ensembl" id="ENSGAGT00000029978.1">
    <property type="protein sequence ID" value="ENSGAGP00000026366.1"/>
    <property type="gene ID" value="ENSGAGG00000019222.1"/>
</dbReference>
<evidence type="ECO:0000256" key="1">
    <source>
        <dbReference type="SAM" id="MobiDB-lite"/>
    </source>
</evidence>
<reference evidence="3" key="1">
    <citation type="journal article" date="2017" name="PLoS ONE">
        <title>The Agassiz's desert tortoise genome provides a resource for the conservation of a threatened species.</title>
        <authorList>
            <person name="Tollis M."/>
            <person name="DeNardo D.F."/>
            <person name="Cornelius J.A."/>
            <person name="Dolby G.A."/>
            <person name="Edwards T."/>
            <person name="Henen B.T."/>
            <person name="Karl A.E."/>
            <person name="Murphy R.W."/>
            <person name="Kusumi K."/>
        </authorList>
    </citation>
    <scope>NUCLEOTIDE SEQUENCE [LARGE SCALE GENOMIC DNA]</scope>
</reference>
<reference evidence="2" key="2">
    <citation type="submission" date="2025-08" db="UniProtKB">
        <authorList>
            <consortium name="Ensembl"/>
        </authorList>
    </citation>
    <scope>IDENTIFICATION</scope>
</reference>
<dbReference type="PANTHER" id="PTHR46582:SF1">
    <property type="entry name" value="ZINC FINGER CCCH DOMAIN-CONTAINING PROTEIN 18"/>
    <property type="match status" value="1"/>
</dbReference>
<sequence length="188" mass="21130">MDVSDSPEQHPCSPEEEDQQLSDDEILKESGSDRELDGEGHGNILEEEEEEDAARGLSQGEEENHSDEEDHLSETKSQDSDNNEQSRELKSSLCHKEEEEDRTIDLGDEASSVTRELDEHELDYDEEVPEDPSRSYPLLHPNSQPQPRAPSSTKLPPRPHTLSRTPTICPRSEPPSAPKLPPRLPPLI</sequence>
<evidence type="ECO:0000313" key="2">
    <source>
        <dbReference type="Ensembl" id="ENSGAGP00000026366.1"/>
    </source>
</evidence>
<feature type="compositionally biased region" description="Polar residues" evidence="1">
    <location>
        <begin position="141"/>
        <end position="154"/>
    </location>
</feature>
<name>A0A452IF66_9SAUR</name>
<accession>A0A452IF66</accession>
<dbReference type="InterPro" id="IPR052647">
    <property type="entry name" value="Zinc_finger_CCCH-type"/>
</dbReference>
<feature type="compositionally biased region" description="Pro residues" evidence="1">
    <location>
        <begin position="172"/>
        <end position="188"/>
    </location>
</feature>
<protein>
    <submittedName>
        <fullName evidence="2">Uncharacterized protein</fullName>
    </submittedName>
</protein>
<keyword evidence="3" id="KW-1185">Reference proteome</keyword>
<feature type="compositionally biased region" description="Acidic residues" evidence="1">
    <location>
        <begin position="60"/>
        <end position="71"/>
    </location>
</feature>
<feature type="region of interest" description="Disordered" evidence="1">
    <location>
        <begin position="1"/>
        <end position="188"/>
    </location>
</feature>
<organism evidence="2 3">
    <name type="scientific">Gopherus agassizii</name>
    <name type="common">Agassiz's desert tortoise</name>
    <dbReference type="NCBI Taxonomy" id="38772"/>
    <lineage>
        <taxon>Eukaryota</taxon>
        <taxon>Metazoa</taxon>
        <taxon>Chordata</taxon>
        <taxon>Craniata</taxon>
        <taxon>Vertebrata</taxon>
        <taxon>Euteleostomi</taxon>
        <taxon>Archelosauria</taxon>
        <taxon>Testudinata</taxon>
        <taxon>Testudines</taxon>
        <taxon>Cryptodira</taxon>
        <taxon>Durocryptodira</taxon>
        <taxon>Testudinoidea</taxon>
        <taxon>Testudinidae</taxon>
        <taxon>Gopherus</taxon>
    </lineage>
</organism>
<evidence type="ECO:0000313" key="3">
    <source>
        <dbReference type="Proteomes" id="UP000291020"/>
    </source>
</evidence>
<dbReference type="STRING" id="38772.ENSGAGP00000026366"/>
<proteinExistence type="predicted"/>
<dbReference type="PANTHER" id="PTHR46582">
    <property type="entry name" value="ZINC FINGER CCCH DOMAIN-CONTAINING PROTEIN 18"/>
    <property type="match status" value="1"/>
</dbReference>
<feature type="compositionally biased region" description="Basic and acidic residues" evidence="1">
    <location>
        <begin position="72"/>
        <end position="97"/>
    </location>
</feature>
<dbReference type="GO" id="GO:0003723">
    <property type="term" value="F:RNA binding"/>
    <property type="evidence" value="ECO:0007669"/>
    <property type="project" value="TreeGrafter"/>
</dbReference>